<organism evidence="1 2">
    <name type="scientific">Eretmocerus hayati</name>
    <dbReference type="NCBI Taxonomy" id="131215"/>
    <lineage>
        <taxon>Eukaryota</taxon>
        <taxon>Metazoa</taxon>
        <taxon>Ecdysozoa</taxon>
        <taxon>Arthropoda</taxon>
        <taxon>Hexapoda</taxon>
        <taxon>Insecta</taxon>
        <taxon>Pterygota</taxon>
        <taxon>Neoptera</taxon>
        <taxon>Endopterygota</taxon>
        <taxon>Hymenoptera</taxon>
        <taxon>Apocrita</taxon>
        <taxon>Proctotrupomorpha</taxon>
        <taxon>Chalcidoidea</taxon>
        <taxon>Aphelinidae</taxon>
        <taxon>Aphelininae</taxon>
        <taxon>Eretmocerus</taxon>
    </lineage>
</organism>
<name>A0ACC2NYD0_9HYME</name>
<protein>
    <submittedName>
        <fullName evidence="1">Uncharacterized protein</fullName>
    </submittedName>
</protein>
<dbReference type="Proteomes" id="UP001239111">
    <property type="component" value="Chromosome 2"/>
</dbReference>
<keyword evidence="2" id="KW-1185">Reference proteome</keyword>
<evidence type="ECO:0000313" key="1">
    <source>
        <dbReference type="EMBL" id="KAJ8676223.1"/>
    </source>
</evidence>
<dbReference type="EMBL" id="CM056742">
    <property type="protein sequence ID" value="KAJ8676223.1"/>
    <property type="molecule type" value="Genomic_DNA"/>
</dbReference>
<comment type="caution">
    <text evidence="1">The sequence shown here is derived from an EMBL/GenBank/DDBJ whole genome shotgun (WGS) entry which is preliminary data.</text>
</comment>
<proteinExistence type="predicted"/>
<accession>A0ACC2NYD0</accession>
<evidence type="ECO:0000313" key="2">
    <source>
        <dbReference type="Proteomes" id="UP001239111"/>
    </source>
</evidence>
<reference evidence="1" key="1">
    <citation type="submission" date="2023-04" db="EMBL/GenBank/DDBJ databases">
        <title>A chromosome-level genome assembly of the parasitoid wasp Eretmocerus hayati.</title>
        <authorList>
            <person name="Zhong Y."/>
            <person name="Liu S."/>
            <person name="Liu Y."/>
        </authorList>
    </citation>
    <scope>NUCLEOTIDE SEQUENCE</scope>
    <source>
        <strain evidence="1">ZJU_SS_LIU_2023</strain>
    </source>
</reference>
<sequence>MDSSMVGIPSPIDSLYLALVQCFGIIVCGYVAGRLEVITKTEANGLNTFVGTFSLPALIFLSMAKLDFSKVNWMFLIAVLIAKSLIFFIVLIVSIISTKPSNLGRSALFAIFTTQSNDFAIGYPMIDALYSSTHPEYSSYLYLMAPISLVILNPIGFVFLEIDKRRHREETSRGGSNMNMFKSIFKGIALNPILLMTVLGIVGNLIFKHNLPAVIHAVLKVLGDAFSATALFLLGLMMVGKIHKLKGAALVVPGILISLKLLVLPLIIRESIIFLNAGQDLTDTADLSTFGFLYGTIPTAPALFIFTLRYNIDIDLIASAMVVCTFASAPLMFISAKLIDAIANGGSTSDYAKEFRAFSFDTSAVSVAACIWLVVCFLGIRRKNMRSLTHRCTFCLFLAQLMTGVGVILWTRIDSSNFGNLYWYIQFVLITIGTYASRFWTGAIAMTLLFLSSQTTEFNENFHRLLYPICWGVPVTVVSAMCLLVTPSAPTNIDLENPNFQFGRVHVGLTVLILIFCFSVTVGSLILRQRYEQRNISASYSSLIPGTPSLSTSRLTTGRNVVDVEDLISSTAAPNPSVTNLGSDCLTGCDCNRDCGNENTRQAPVNPQILRHLILLILLLCSMFIGLAMTLTSLIMEEMSGIYTELAFLDVALGYGQSLIVFAIFGLDPGLGRLGCWLRGTLRKWRIDKELRLPNEASLTPETKAVRDQFLRCYLAKCRSQIAASRRDLLRDDNEFFTGTDLVDWLLEAGIAQDREQAVHYGRCLLDSGVLNHVDATQHFHDRDLVYMFQT</sequence>
<gene>
    <name evidence="1" type="ORF">QAD02_012009</name>
</gene>